<feature type="transmembrane region" description="Helical" evidence="7">
    <location>
        <begin position="70"/>
        <end position="98"/>
    </location>
</feature>
<accession>A0ABS2PGB4</accession>
<evidence type="ECO:0000313" key="10">
    <source>
        <dbReference type="EMBL" id="MBM7634475.1"/>
    </source>
</evidence>
<keyword evidence="5 7" id="KW-1133">Transmembrane helix</keyword>
<reference evidence="10 11" key="1">
    <citation type="submission" date="2021-01" db="EMBL/GenBank/DDBJ databases">
        <title>Genomic Encyclopedia of Type Strains, Phase IV (KMG-IV): sequencing the most valuable type-strain genomes for metagenomic binning, comparative biology and taxonomic classification.</title>
        <authorList>
            <person name="Goeker M."/>
        </authorList>
    </citation>
    <scope>NUCLEOTIDE SEQUENCE [LARGE SCALE GENOMIC DNA]</scope>
    <source>
        <strain evidence="10 11">DSM 25540</strain>
    </source>
</reference>
<keyword evidence="2 7" id="KW-0812">Transmembrane</keyword>
<dbReference type="PROSITE" id="PS50893">
    <property type="entry name" value="ABC_TRANSPORTER_2"/>
    <property type="match status" value="1"/>
</dbReference>
<dbReference type="InterPro" id="IPR036640">
    <property type="entry name" value="ABC1_TM_sf"/>
</dbReference>
<keyword evidence="11" id="KW-1185">Reference proteome</keyword>
<dbReference type="PANTHER" id="PTHR43394:SF1">
    <property type="entry name" value="ATP-BINDING CASSETTE SUB-FAMILY B MEMBER 10, MITOCHONDRIAL"/>
    <property type="match status" value="1"/>
</dbReference>
<keyword evidence="6 7" id="KW-0472">Membrane</keyword>
<dbReference type="Gene3D" id="3.40.50.300">
    <property type="entry name" value="P-loop containing nucleotide triphosphate hydrolases"/>
    <property type="match status" value="1"/>
</dbReference>
<dbReference type="InterPro" id="IPR011527">
    <property type="entry name" value="ABC1_TM_dom"/>
</dbReference>
<dbReference type="SUPFAM" id="SSF90123">
    <property type="entry name" value="ABC transporter transmembrane region"/>
    <property type="match status" value="1"/>
</dbReference>
<evidence type="ECO:0000313" key="11">
    <source>
        <dbReference type="Proteomes" id="UP000741863"/>
    </source>
</evidence>
<gene>
    <name evidence="10" type="ORF">JOD17_003594</name>
</gene>
<dbReference type="CDD" id="cd07346">
    <property type="entry name" value="ABC_6TM_exporters"/>
    <property type="match status" value="1"/>
</dbReference>
<dbReference type="InterPro" id="IPR027417">
    <property type="entry name" value="P-loop_NTPase"/>
</dbReference>
<evidence type="ECO:0000256" key="5">
    <source>
        <dbReference type="ARBA" id="ARBA00022989"/>
    </source>
</evidence>
<evidence type="ECO:0000256" key="4">
    <source>
        <dbReference type="ARBA" id="ARBA00022840"/>
    </source>
</evidence>
<dbReference type="PROSITE" id="PS50929">
    <property type="entry name" value="ABC_TM1F"/>
    <property type="match status" value="1"/>
</dbReference>
<keyword evidence="3" id="KW-0547">Nucleotide-binding</keyword>
<feature type="transmembrane region" description="Helical" evidence="7">
    <location>
        <begin position="281"/>
        <end position="300"/>
    </location>
</feature>
<sequence>MHQSQLHEQPPKQSIRTMFRDLLQRVKRSRLFIVLAIFAVFIVAMIEFFIPQAIQYTIDVIIPQQLVDQLIWVFVLVILAALMLIGFQFLGSFLMAIVGQRALYDLRNELYDHLQNLDVAFFDRNRTGDLMSRLTNDVNMLQQLLSSGLLTLLSDLFIFLAISIYMFYVNWQLALLILLTFPILFFVTRFFARRIRSAFRNVQASLAEINNHLQDSFSGIRLVKSFAMENFESERFQERNKTNQEANLKAAKNFSLFGPIVSFINYFGLAIVVAFGAWQTIGGEMTIGMIATFLIYLRLLQNPIRRVSRLMNTIQQAAAAYDRIQSVLSERPQIVSKLDAKTLNVTKGDITFDHVTFSYNDDKQALKQVTFNIAGGKTTALVGKSGSGKTTITNLLTRFYSPDHGTISIDGTPIDHVTLESLRSQISVVSQDIYLVNGTIRENIAYGTPEIDDLAVKKAAAIAKADEFIEELTEGYDTSVGERGIKLSGGQKQRISIARAILKNPQIILLDEATSALDTESEKSIQAGLDDLLRNRTALIIAHRLSTIQNANHIVVLDNGQVVEEGNHEQLLAQKGHYEKLHSLQHEALATI</sequence>
<dbReference type="InterPro" id="IPR017871">
    <property type="entry name" value="ABC_transporter-like_CS"/>
</dbReference>
<comment type="caution">
    <text evidence="10">The sequence shown here is derived from an EMBL/GenBank/DDBJ whole genome shotgun (WGS) entry which is preliminary data.</text>
</comment>
<proteinExistence type="predicted"/>
<dbReference type="EC" id="3.6.3.-" evidence="10"/>
<evidence type="ECO:0000256" key="3">
    <source>
        <dbReference type="ARBA" id="ARBA00022741"/>
    </source>
</evidence>
<evidence type="ECO:0000259" key="9">
    <source>
        <dbReference type="PROSITE" id="PS50929"/>
    </source>
</evidence>
<comment type="subcellular location">
    <subcellularLocation>
        <location evidence="1">Cell membrane</location>
        <topology evidence="1">Multi-pass membrane protein</topology>
    </subcellularLocation>
</comment>
<dbReference type="SUPFAM" id="SSF52540">
    <property type="entry name" value="P-loop containing nucleoside triphosphate hydrolases"/>
    <property type="match status" value="1"/>
</dbReference>
<dbReference type="RefSeq" id="WP_204699285.1">
    <property type="nucleotide sequence ID" value="NZ_JAFBEC010000013.1"/>
</dbReference>
<feature type="transmembrane region" description="Helical" evidence="7">
    <location>
        <begin position="174"/>
        <end position="192"/>
    </location>
</feature>
<evidence type="ECO:0000256" key="7">
    <source>
        <dbReference type="SAM" id="Phobius"/>
    </source>
</evidence>
<keyword evidence="10" id="KW-0378">Hydrolase</keyword>
<dbReference type="Proteomes" id="UP000741863">
    <property type="component" value="Unassembled WGS sequence"/>
</dbReference>
<evidence type="ECO:0000256" key="2">
    <source>
        <dbReference type="ARBA" id="ARBA00022692"/>
    </source>
</evidence>
<feature type="transmembrane region" description="Helical" evidence="7">
    <location>
        <begin position="254"/>
        <end position="275"/>
    </location>
</feature>
<dbReference type="SMART" id="SM00382">
    <property type="entry name" value="AAA"/>
    <property type="match status" value="1"/>
</dbReference>
<dbReference type="InterPro" id="IPR003593">
    <property type="entry name" value="AAA+_ATPase"/>
</dbReference>
<feature type="transmembrane region" description="Helical" evidence="7">
    <location>
        <begin position="149"/>
        <end position="168"/>
    </location>
</feature>
<evidence type="ECO:0000256" key="6">
    <source>
        <dbReference type="ARBA" id="ARBA00023136"/>
    </source>
</evidence>
<dbReference type="GO" id="GO:0005524">
    <property type="term" value="F:ATP binding"/>
    <property type="evidence" value="ECO:0007669"/>
    <property type="project" value="UniProtKB-KW"/>
</dbReference>
<dbReference type="Gene3D" id="1.20.1560.10">
    <property type="entry name" value="ABC transporter type 1, transmembrane domain"/>
    <property type="match status" value="1"/>
</dbReference>
<dbReference type="GO" id="GO:0016787">
    <property type="term" value="F:hydrolase activity"/>
    <property type="evidence" value="ECO:0007669"/>
    <property type="project" value="UniProtKB-KW"/>
</dbReference>
<organism evidence="10 11">
    <name type="scientific">Geomicrobium sediminis</name>
    <dbReference type="NCBI Taxonomy" id="1347788"/>
    <lineage>
        <taxon>Bacteria</taxon>
        <taxon>Bacillati</taxon>
        <taxon>Bacillota</taxon>
        <taxon>Bacilli</taxon>
        <taxon>Bacillales</taxon>
        <taxon>Geomicrobium</taxon>
    </lineage>
</organism>
<dbReference type="Pfam" id="PF00664">
    <property type="entry name" value="ABC_membrane"/>
    <property type="match status" value="1"/>
</dbReference>
<feature type="transmembrane region" description="Helical" evidence="7">
    <location>
        <begin position="31"/>
        <end position="50"/>
    </location>
</feature>
<dbReference type="InterPro" id="IPR039421">
    <property type="entry name" value="Type_1_exporter"/>
</dbReference>
<dbReference type="PANTHER" id="PTHR43394">
    <property type="entry name" value="ATP-DEPENDENT PERMEASE MDL1, MITOCHONDRIAL"/>
    <property type="match status" value="1"/>
</dbReference>
<evidence type="ECO:0000259" key="8">
    <source>
        <dbReference type="PROSITE" id="PS50893"/>
    </source>
</evidence>
<dbReference type="PROSITE" id="PS00211">
    <property type="entry name" value="ABC_TRANSPORTER_1"/>
    <property type="match status" value="1"/>
</dbReference>
<evidence type="ECO:0000256" key="1">
    <source>
        <dbReference type="ARBA" id="ARBA00004651"/>
    </source>
</evidence>
<protein>
    <submittedName>
        <fullName evidence="10">Subfamily B ATP-binding cassette protein MsbA</fullName>
        <ecNumber evidence="10">3.6.3.-</ecNumber>
    </submittedName>
</protein>
<feature type="domain" description="ABC transmembrane type-1" evidence="9">
    <location>
        <begin position="34"/>
        <end position="316"/>
    </location>
</feature>
<dbReference type="Pfam" id="PF00005">
    <property type="entry name" value="ABC_tran"/>
    <property type="match status" value="1"/>
</dbReference>
<feature type="domain" description="ABC transporter" evidence="8">
    <location>
        <begin position="350"/>
        <end position="584"/>
    </location>
</feature>
<name>A0ABS2PGB4_9BACL</name>
<dbReference type="InterPro" id="IPR003439">
    <property type="entry name" value="ABC_transporter-like_ATP-bd"/>
</dbReference>
<dbReference type="EMBL" id="JAFBEC010000013">
    <property type="protein sequence ID" value="MBM7634475.1"/>
    <property type="molecule type" value="Genomic_DNA"/>
</dbReference>
<keyword evidence="4 10" id="KW-0067">ATP-binding</keyword>